<dbReference type="InterPro" id="IPR036388">
    <property type="entry name" value="WH-like_DNA-bd_sf"/>
</dbReference>
<feature type="region of interest" description="Disordered" evidence="3">
    <location>
        <begin position="1"/>
        <end position="347"/>
    </location>
</feature>
<feature type="compositionally biased region" description="Low complexity" evidence="3">
    <location>
        <begin position="94"/>
        <end position="155"/>
    </location>
</feature>
<feature type="compositionally biased region" description="Low complexity" evidence="3">
    <location>
        <begin position="814"/>
        <end position="832"/>
    </location>
</feature>
<feature type="compositionally biased region" description="Low complexity" evidence="3">
    <location>
        <begin position="589"/>
        <end position="627"/>
    </location>
</feature>
<dbReference type="Gene3D" id="1.10.10.10">
    <property type="entry name" value="Winged helix-like DNA-binding domain superfamily/Winged helix DNA-binding domain"/>
    <property type="match status" value="1"/>
</dbReference>
<feature type="compositionally biased region" description="Polar residues" evidence="3">
    <location>
        <begin position="763"/>
        <end position="779"/>
    </location>
</feature>
<dbReference type="PROSITE" id="PS50961">
    <property type="entry name" value="HTH_LA"/>
    <property type="match status" value="1"/>
</dbReference>
<feature type="compositionally biased region" description="Basic and acidic residues" evidence="3">
    <location>
        <begin position="537"/>
        <end position="552"/>
    </location>
</feature>
<name>A0A5C3FBQ0_9BASI</name>
<feature type="compositionally biased region" description="Low complexity" evidence="3">
    <location>
        <begin position="214"/>
        <end position="230"/>
    </location>
</feature>
<evidence type="ECO:0000256" key="1">
    <source>
        <dbReference type="ARBA" id="ARBA00022884"/>
    </source>
</evidence>
<protein>
    <recommendedName>
        <fullName evidence="4">HTH La-type RNA-binding domain-containing protein</fullName>
    </recommendedName>
</protein>
<keyword evidence="1 2" id="KW-0694">RNA-binding</keyword>
<feature type="compositionally biased region" description="Low complexity" evidence="3">
    <location>
        <begin position="433"/>
        <end position="464"/>
    </location>
</feature>
<keyword evidence="6" id="KW-1185">Reference proteome</keyword>
<feature type="region of interest" description="Disordered" evidence="3">
    <location>
        <begin position="433"/>
        <end position="468"/>
    </location>
</feature>
<evidence type="ECO:0000256" key="2">
    <source>
        <dbReference type="PROSITE-ProRule" id="PRU00332"/>
    </source>
</evidence>
<dbReference type="PANTHER" id="PTHR22792">
    <property type="entry name" value="LUPUS LA PROTEIN-RELATED"/>
    <property type="match status" value="1"/>
</dbReference>
<organism evidence="5 6">
    <name type="scientific">Pseudozyma flocculosa</name>
    <dbReference type="NCBI Taxonomy" id="84751"/>
    <lineage>
        <taxon>Eukaryota</taxon>
        <taxon>Fungi</taxon>
        <taxon>Dikarya</taxon>
        <taxon>Basidiomycota</taxon>
        <taxon>Ustilaginomycotina</taxon>
        <taxon>Ustilaginomycetes</taxon>
        <taxon>Ustilaginales</taxon>
        <taxon>Ustilaginaceae</taxon>
        <taxon>Pseudozyma</taxon>
    </lineage>
</organism>
<feature type="compositionally biased region" description="Polar residues" evidence="3">
    <location>
        <begin position="556"/>
        <end position="575"/>
    </location>
</feature>
<feature type="compositionally biased region" description="Basic and acidic residues" evidence="3">
    <location>
        <begin position="76"/>
        <end position="93"/>
    </location>
</feature>
<feature type="compositionally biased region" description="Polar residues" evidence="3">
    <location>
        <begin position="44"/>
        <end position="60"/>
    </location>
</feature>
<feature type="compositionally biased region" description="Low complexity" evidence="3">
    <location>
        <begin position="319"/>
        <end position="330"/>
    </location>
</feature>
<dbReference type="InterPro" id="IPR036390">
    <property type="entry name" value="WH_DNA-bd_sf"/>
</dbReference>
<feature type="compositionally biased region" description="Low complexity" evidence="3">
    <location>
        <begin position="722"/>
        <end position="750"/>
    </location>
</feature>
<dbReference type="InterPro" id="IPR006630">
    <property type="entry name" value="La_HTH"/>
</dbReference>
<sequence>MSAWSSAAGKPHLSYAERLRNAAKPPPSANATSPKNEPAPSRIINANISQQQRPLASLSRSSHDETAKPPAVNIWEARKKQLAEKEAEKERLRQQQAATQKKASVTAASAAGSTSKPSKNAAAAASVSSTSDSTTAKTKQVKAPSAAGPASSGQKGKQERASKAGSAGGSASSEKKQPAKGAESSAPAVPKAQIAAKVSLPQGAAQGQTPTPGDPSAPSSSMDATSSGAGRPKVESASQRSHTQPGDATAEVPASAAAGTGGAGRPLQPEAQSPASGAKLVKQDTAKQAAATQPNPRSEVPQAITSGTAQAPAQPLAGSTPASTAAAADATPDEGGVAAGTEPTASVEAAIERELQAVRPPSAVDDDAWLARIHLLNGGQNMPKYGDYGPGGKGFGIGGGLQGSDGAMSEADMLAAKKAERAVAAAWGAGKNVWQKSQQQRQAQQQQSTAPSAYPSPSQQPGPSGTHAVAPSAVVIGCSDNSSAVRLVDPSALAGQAQVDASSASKKKRRPSSAARQPGTRPETTLTEAGKVTTIDNPDRRDGQRSRAELARAGEASTSETLQRASTSSSAQKGPSGQIAVGDGGHAVQGSGKKSKQAASVASNASQASQAQSSGKKGQAGKASQSKPEANKAGVNQASQQQQKKGQQGAGSKGGKTSQPPTEGADGASPLDASLRPPSARSQVAGPSQQDSGKSFGAKGGESVANAAGTPLSSKVASRRINGLVSESSGLSSGQNSVAGSPRARPAHLPATPPPPASFPPRNDSSVAQPMSISASAQHFAQGALGVSASPRASPRVSHATHDASHSPSKATDASRPNAGAGPPSSSSNASAQDSWRGGSSTPKRGRGAARGSTRGAPGGRGGSRGGAPDTFSTHATPASRERRPFNGSSNPESPLAGRTYPRASAQYQYYSGFVPAYMGEAVPETAMAYDGGSDQAGYGNLQMYASPSSAAAAATAAPGQGYFGQVQTPMSAQWARYYANTASPQDVFSQGGGMIETTSQTGAHVPAGSTQQLLTQIEFYFSQRNLLGDFFLRQRMDSQGWVDIATVASFKRVQQVTTDLNTVRDTLLYSAVLDVDVERMKVRKRFGWEAFVLPEDWKAPELAAASASAAGQSQAMHPNGSSSSAAGAGGGGDGAVGDSAGPGAAGEPHHHLAAHGSHHGYSPAQPDVANSATPSKVSTAMSSPPSSFTRASQDEREAAEDGGGGDDCATPAGLQAAEGARRPSSSKEDEYMNLGIVAASGLGGTLSSLATSCSSAQTSALAPAPAIAEVPIKAPINSGSSSSSTT</sequence>
<dbReference type="SMART" id="SM00715">
    <property type="entry name" value="LA"/>
    <property type="match status" value="1"/>
</dbReference>
<dbReference type="PANTHER" id="PTHR22792:SF62">
    <property type="entry name" value="LA-RELATED PROTEIN 7"/>
    <property type="match status" value="1"/>
</dbReference>
<dbReference type="CDD" id="cd07323">
    <property type="entry name" value="LAM"/>
    <property type="match status" value="1"/>
</dbReference>
<evidence type="ECO:0000313" key="6">
    <source>
        <dbReference type="Proteomes" id="UP000323386"/>
    </source>
</evidence>
<dbReference type="Proteomes" id="UP000323386">
    <property type="component" value="Unassembled WGS sequence"/>
</dbReference>
<dbReference type="InterPro" id="IPR045180">
    <property type="entry name" value="La_dom_prot"/>
</dbReference>
<feature type="compositionally biased region" description="Gly residues" evidence="3">
    <location>
        <begin position="857"/>
        <end position="866"/>
    </location>
</feature>
<dbReference type="EMBL" id="OOIP01000022">
    <property type="protein sequence ID" value="SPO40799.1"/>
    <property type="molecule type" value="Genomic_DNA"/>
</dbReference>
<evidence type="ECO:0000256" key="3">
    <source>
        <dbReference type="SAM" id="MobiDB-lite"/>
    </source>
</evidence>
<evidence type="ECO:0000259" key="4">
    <source>
        <dbReference type="PROSITE" id="PS50961"/>
    </source>
</evidence>
<feature type="region of interest" description="Disordered" evidence="3">
    <location>
        <begin position="1110"/>
        <end position="1229"/>
    </location>
</feature>
<dbReference type="GO" id="GO:0003723">
    <property type="term" value="F:RNA binding"/>
    <property type="evidence" value="ECO:0007669"/>
    <property type="project" value="UniProtKB-UniRule"/>
</dbReference>
<dbReference type="Pfam" id="PF05383">
    <property type="entry name" value="La"/>
    <property type="match status" value="1"/>
</dbReference>
<evidence type="ECO:0000313" key="5">
    <source>
        <dbReference type="EMBL" id="SPO40799.1"/>
    </source>
</evidence>
<feature type="compositionally biased region" description="Low complexity" evidence="3">
    <location>
        <begin position="1110"/>
        <end position="1127"/>
    </location>
</feature>
<feature type="compositionally biased region" description="Low complexity" evidence="3">
    <location>
        <begin position="163"/>
        <end position="172"/>
    </location>
</feature>
<feature type="compositionally biased region" description="Low complexity" evidence="3">
    <location>
        <begin position="1137"/>
        <end position="1147"/>
    </location>
</feature>
<proteinExistence type="predicted"/>
<reference evidence="5 6" key="1">
    <citation type="submission" date="2018-03" db="EMBL/GenBank/DDBJ databases">
        <authorList>
            <person name="Guldener U."/>
        </authorList>
    </citation>
    <scope>NUCLEOTIDE SEQUENCE [LARGE SCALE GENOMIC DNA]</scope>
    <source>
        <strain evidence="5 6">DAOM196992</strain>
    </source>
</reference>
<feature type="compositionally biased region" description="Polar residues" evidence="3">
    <location>
        <begin position="236"/>
        <end position="246"/>
    </location>
</feature>
<feature type="compositionally biased region" description="Basic and acidic residues" evidence="3">
    <location>
        <begin position="1220"/>
        <end position="1229"/>
    </location>
</feature>
<feature type="domain" description="HTH La-type RNA-binding" evidence="4">
    <location>
        <begin position="1004"/>
        <end position="1096"/>
    </location>
</feature>
<dbReference type="OrthoDB" id="340227at2759"/>
<feature type="compositionally biased region" description="Low complexity" evidence="3">
    <location>
        <begin position="637"/>
        <end position="647"/>
    </location>
</feature>
<dbReference type="SUPFAM" id="SSF46785">
    <property type="entry name" value="Winged helix' DNA-binding domain"/>
    <property type="match status" value="1"/>
</dbReference>
<feature type="compositionally biased region" description="Polar residues" evidence="3">
    <location>
        <begin position="1169"/>
        <end position="1192"/>
    </location>
</feature>
<feature type="region of interest" description="Disordered" evidence="3">
    <location>
        <begin position="495"/>
        <end position="899"/>
    </location>
</feature>
<accession>A0A5C3FBQ0</accession>
<feature type="compositionally biased region" description="Polar residues" evidence="3">
    <location>
        <begin position="680"/>
        <end position="693"/>
    </location>
</feature>
<gene>
    <name evidence="5" type="ORF">PSFLO_06281</name>
</gene>